<gene>
    <name evidence="1" type="ORF">CDAR_405641</name>
</gene>
<name>A0AAV4NY61_9ARAC</name>
<proteinExistence type="predicted"/>
<reference evidence="1 2" key="1">
    <citation type="submission" date="2021-06" db="EMBL/GenBank/DDBJ databases">
        <title>Caerostris darwini draft genome.</title>
        <authorList>
            <person name="Kono N."/>
            <person name="Arakawa K."/>
        </authorList>
    </citation>
    <scope>NUCLEOTIDE SEQUENCE [LARGE SCALE GENOMIC DNA]</scope>
</reference>
<evidence type="ECO:0000313" key="1">
    <source>
        <dbReference type="EMBL" id="GIX89250.1"/>
    </source>
</evidence>
<organism evidence="1 2">
    <name type="scientific">Caerostris darwini</name>
    <dbReference type="NCBI Taxonomy" id="1538125"/>
    <lineage>
        <taxon>Eukaryota</taxon>
        <taxon>Metazoa</taxon>
        <taxon>Ecdysozoa</taxon>
        <taxon>Arthropoda</taxon>
        <taxon>Chelicerata</taxon>
        <taxon>Arachnida</taxon>
        <taxon>Araneae</taxon>
        <taxon>Araneomorphae</taxon>
        <taxon>Entelegynae</taxon>
        <taxon>Araneoidea</taxon>
        <taxon>Araneidae</taxon>
        <taxon>Caerostris</taxon>
    </lineage>
</organism>
<comment type="caution">
    <text evidence="1">The sequence shown here is derived from an EMBL/GenBank/DDBJ whole genome shotgun (WGS) entry which is preliminary data.</text>
</comment>
<accession>A0AAV4NY61</accession>
<protein>
    <submittedName>
        <fullName evidence="1">Uncharacterized protein</fullName>
    </submittedName>
</protein>
<dbReference type="EMBL" id="BPLQ01002154">
    <property type="protein sequence ID" value="GIX89250.1"/>
    <property type="molecule type" value="Genomic_DNA"/>
</dbReference>
<dbReference type="Proteomes" id="UP001054837">
    <property type="component" value="Unassembled WGS sequence"/>
</dbReference>
<keyword evidence="2" id="KW-1185">Reference proteome</keyword>
<sequence>MHLSLSEENYNTIFSFRSKDEEIKDNQFGPGVSCSCPLEFYCPATNKARDEKQTDLTSNYQVWKLHR</sequence>
<evidence type="ECO:0000313" key="2">
    <source>
        <dbReference type="Proteomes" id="UP001054837"/>
    </source>
</evidence>
<dbReference type="AlphaFoldDB" id="A0AAV4NY61"/>